<evidence type="ECO:0000256" key="2">
    <source>
        <dbReference type="ARBA" id="ARBA00022692"/>
    </source>
</evidence>
<dbReference type="Proteomes" id="UP000053593">
    <property type="component" value="Unassembled WGS sequence"/>
</dbReference>
<reference evidence="7 8" key="1">
    <citation type="submission" date="2014-04" db="EMBL/GenBank/DDBJ databases">
        <title>Evolutionary Origins and Diversification of the Mycorrhizal Mutualists.</title>
        <authorList>
            <consortium name="DOE Joint Genome Institute"/>
            <consortium name="Mycorrhizal Genomics Consortium"/>
            <person name="Kohler A."/>
            <person name="Kuo A."/>
            <person name="Nagy L.G."/>
            <person name="Floudas D."/>
            <person name="Copeland A."/>
            <person name="Barry K.W."/>
            <person name="Cichocki N."/>
            <person name="Veneault-Fourrey C."/>
            <person name="LaButti K."/>
            <person name="Lindquist E.A."/>
            <person name="Lipzen A."/>
            <person name="Lundell T."/>
            <person name="Morin E."/>
            <person name="Murat C."/>
            <person name="Riley R."/>
            <person name="Ohm R."/>
            <person name="Sun H."/>
            <person name="Tunlid A."/>
            <person name="Henrissat B."/>
            <person name="Grigoriev I.V."/>
            <person name="Hibbett D.S."/>
            <person name="Martin F."/>
        </authorList>
    </citation>
    <scope>NUCLEOTIDE SEQUENCE [LARGE SCALE GENOMIC DNA]</scope>
    <source>
        <strain evidence="7 8">FD-317 M1</strain>
    </source>
</reference>
<evidence type="ECO:0000256" key="3">
    <source>
        <dbReference type="ARBA" id="ARBA00022989"/>
    </source>
</evidence>
<evidence type="ECO:0000313" key="8">
    <source>
        <dbReference type="Proteomes" id="UP000053593"/>
    </source>
</evidence>
<feature type="transmembrane region" description="Helical" evidence="5">
    <location>
        <begin position="127"/>
        <end position="146"/>
    </location>
</feature>
<sequence>MSQLSGSNGRPEKFEIELHEHDIKISPKANKVDRNGLPLIPQPSDDPEDPLNWPLSYRIFVLLQASLLSSLGNINTAIINPAYGELSKEFGISIVAASYQSTAAIAMNGVGPFLFIPLANYFGRRPLYIITTLIGFASALGCAFAHSYGELIGARIVNGIFPVATALGVATASDVFCLHERGRALGLFTVLFTGGHFAPIPGGLIGQFLGWRWIFKITAICNGAALLFIFFFLPETLYIRDQTPSEVTKGPRTAVERYLWRMKLGRSFHGRQLKLSDFVWPYMKMVRYPSVVFPAIYYSAQISFASILTAVTVFQIFSEEFGWNTLLVGLAYGGALLIGSFLGETAGGWVVDSVMTRARQRAGNESAPSEVRLQAIWPGEILAPAGLLIYGFSIQYHVPWIVPLVGLAIACFGVQCLTTVMYTYSIDCYRDKSAEVSQVFNFTRQTFGMTYAFYAIPLAKALGGYGWLFLFFACIGSILAFIPILFLMWKGEKIRAAME</sequence>
<dbReference type="InterPro" id="IPR011701">
    <property type="entry name" value="MFS"/>
</dbReference>
<evidence type="ECO:0000256" key="1">
    <source>
        <dbReference type="ARBA" id="ARBA00004141"/>
    </source>
</evidence>
<dbReference type="Pfam" id="PF07690">
    <property type="entry name" value="MFS_1"/>
    <property type="match status" value="1"/>
</dbReference>
<evidence type="ECO:0000256" key="4">
    <source>
        <dbReference type="ARBA" id="ARBA00023136"/>
    </source>
</evidence>
<dbReference type="PROSITE" id="PS50850">
    <property type="entry name" value="MFS"/>
    <property type="match status" value="1"/>
</dbReference>
<feature type="transmembrane region" description="Helical" evidence="5">
    <location>
        <begin position="184"/>
        <end position="201"/>
    </location>
</feature>
<dbReference type="OrthoDB" id="2585655at2759"/>
<feature type="transmembrane region" description="Helical" evidence="5">
    <location>
        <begin position="59"/>
        <end position="78"/>
    </location>
</feature>
<feature type="transmembrane region" description="Helical" evidence="5">
    <location>
        <begin position="90"/>
        <end position="115"/>
    </location>
</feature>
<feature type="transmembrane region" description="Helical" evidence="5">
    <location>
        <begin position="329"/>
        <end position="354"/>
    </location>
</feature>
<name>A0A0D0BPD8_9AGAR</name>
<feature type="domain" description="Major facilitator superfamily (MFS) profile" evidence="6">
    <location>
        <begin position="61"/>
        <end position="491"/>
    </location>
</feature>
<protein>
    <recommendedName>
        <fullName evidence="6">Major facilitator superfamily (MFS) profile domain-containing protein</fullName>
    </recommendedName>
</protein>
<feature type="transmembrane region" description="Helical" evidence="5">
    <location>
        <begin position="152"/>
        <end position="172"/>
    </location>
</feature>
<feature type="transmembrane region" description="Helical" evidence="5">
    <location>
        <begin position="213"/>
        <end position="233"/>
    </location>
</feature>
<dbReference type="HOGENOM" id="CLU_008455_13_7_1"/>
<gene>
    <name evidence="7" type="ORF">GYMLUDRAFT_777109</name>
</gene>
<dbReference type="PANTHER" id="PTHR23502:SF34">
    <property type="entry name" value="PROTEIN HOL1"/>
    <property type="match status" value="1"/>
</dbReference>
<evidence type="ECO:0000256" key="5">
    <source>
        <dbReference type="SAM" id="Phobius"/>
    </source>
</evidence>
<accession>A0A0D0BPD8</accession>
<dbReference type="AlphaFoldDB" id="A0A0D0BPD8"/>
<evidence type="ECO:0000259" key="6">
    <source>
        <dbReference type="PROSITE" id="PS50850"/>
    </source>
</evidence>
<keyword evidence="3 5" id="KW-1133">Transmembrane helix</keyword>
<dbReference type="SUPFAM" id="SSF103473">
    <property type="entry name" value="MFS general substrate transporter"/>
    <property type="match status" value="1"/>
</dbReference>
<proteinExistence type="predicted"/>
<dbReference type="PANTHER" id="PTHR23502">
    <property type="entry name" value="MAJOR FACILITATOR SUPERFAMILY"/>
    <property type="match status" value="1"/>
</dbReference>
<dbReference type="InterPro" id="IPR036259">
    <property type="entry name" value="MFS_trans_sf"/>
</dbReference>
<comment type="subcellular location">
    <subcellularLocation>
        <location evidence="1">Membrane</location>
        <topology evidence="1">Multi-pass membrane protein</topology>
    </subcellularLocation>
</comment>
<organism evidence="7 8">
    <name type="scientific">Collybiopsis luxurians FD-317 M1</name>
    <dbReference type="NCBI Taxonomy" id="944289"/>
    <lineage>
        <taxon>Eukaryota</taxon>
        <taxon>Fungi</taxon>
        <taxon>Dikarya</taxon>
        <taxon>Basidiomycota</taxon>
        <taxon>Agaricomycotina</taxon>
        <taxon>Agaricomycetes</taxon>
        <taxon>Agaricomycetidae</taxon>
        <taxon>Agaricales</taxon>
        <taxon>Marasmiineae</taxon>
        <taxon>Omphalotaceae</taxon>
        <taxon>Collybiopsis</taxon>
        <taxon>Collybiopsis luxurians</taxon>
    </lineage>
</organism>
<keyword evidence="4 5" id="KW-0472">Membrane</keyword>
<dbReference type="GO" id="GO:0022857">
    <property type="term" value="F:transmembrane transporter activity"/>
    <property type="evidence" value="ECO:0007669"/>
    <property type="project" value="InterPro"/>
</dbReference>
<feature type="transmembrane region" description="Helical" evidence="5">
    <location>
        <begin position="291"/>
        <end position="317"/>
    </location>
</feature>
<feature type="transmembrane region" description="Helical" evidence="5">
    <location>
        <begin position="465"/>
        <end position="489"/>
    </location>
</feature>
<evidence type="ECO:0000313" key="7">
    <source>
        <dbReference type="EMBL" id="KIK56936.1"/>
    </source>
</evidence>
<feature type="transmembrane region" description="Helical" evidence="5">
    <location>
        <begin position="400"/>
        <end position="422"/>
    </location>
</feature>
<keyword evidence="2 5" id="KW-0812">Transmembrane</keyword>
<dbReference type="InterPro" id="IPR020846">
    <property type="entry name" value="MFS_dom"/>
</dbReference>
<dbReference type="GO" id="GO:0005886">
    <property type="term" value="C:plasma membrane"/>
    <property type="evidence" value="ECO:0007669"/>
    <property type="project" value="TreeGrafter"/>
</dbReference>
<keyword evidence="8" id="KW-1185">Reference proteome</keyword>
<dbReference type="EMBL" id="KN834794">
    <property type="protein sequence ID" value="KIK56936.1"/>
    <property type="molecule type" value="Genomic_DNA"/>
</dbReference>
<dbReference type="Gene3D" id="1.20.1250.20">
    <property type="entry name" value="MFS general substrate transporter like domains"/>
    <property type="match status" value="1"/>
</dbReference>